<name>A0A9Y2MZE3_9PSEU</name>
<organism evidence="1 2">
    <name type="scientific">Amycolatopsis carbonis</name>
    <dbReference type="NCBI Taxonomy" id="715471"/>
    <lineage>
        <taxon>Bacteria</taxon>
        <taxon>Bacillati</taxon>
        <taxon>Actinomycetota</taxon>
        <taxon>Actinomycetes</taxon>
        <taxon>Pseudonocardiales</taxon>
        <taxon>Pseudonocardiaceae</taxon>
        <taxon>Amycolatopsis</taxon>
    </lineage>
</organism>
<dbReference type="AlphaFoldDB" id="A0A9Y2MZE3"/>
<dbReference type="KEGG" id="acab:QRX50_08825"/>
<gene>
    <name evidence="1" type="ORF">QRX50_08825</name>
</gene>
<evidence type="ECO:0000313" key="2">
    <source>
        <dbReference type="Proteomes" id="UP001236014"/>
    </source>
</evidence>
<dbReference type="Proteomes" id="UP001236014">
    <property type="component" value="Chromosome"/>
</dbReference>
<reference evidence="1 2" key="1">
    <citation type="submission" date="2023-06" db="EMBL/GenBank/DDBJ databases">
        <authorList>
            <person name="Oyuntsetseg B."/>
            <person name="Kim S.B."/>
        </authorList>
    </citation>
    <scope>NUCLEOTIDE SEQUENCE [LARGE SCALE GENOMIC DNA]</scope>
    <source>
        <strain evidence="1 2">2-15</strain>
    </source>
</reference>
<sequence length="222" mass="24386">MRGKPFDEPTAGRLRQAREVLSAEAEKSHHALYAKLREVVGGVLRLDAFFVALFRDAGHVLYAYQYDGAEYALPGVRPVNPEGPTGWVRAHNRSYAYRTDDGAVLNRGIPWGDKERRSADALVVPMRRTHTGEVIGVVSAKTYTPDSYGDAELAAPEWLAEVVARILSAEDEDRELLAQLDDGHRPAAERALGRTVSALVVERVARSPNAIRNTTTILSARG</sequence>
<evidence type="ECO:0000313" key="1">
    <source>
        <dbReference type="EMBL" id="WIX80847.1"/>
    </source>
</evidence>
<dbReference type="Gene3D" id="3.30.450.40">
    <property type="match status" value="1"/>
</dbReference>
<dbReference type="SUPFAM" id="SSF55781">
    <property type="entry name" value="GAF domain-like"/>
    <property type="match status" value="1"/>
</dbReference>
<dbReference type="InterPro" id="IPR029016">
    <property type="entry name" value="GAF-like_dom_sf"/>
</dbReference>
<keyword evidence="2" id="KW-1185">Reference proteome</keyword>
<protein>
    <submittedName>
        <fullName evidence="1">GAF domain-containing protein</fullName>
    </submittedName>
</protein>
<accession>A0A9Y2MZE3</accession>
<dbReference type="EMBL" id="CP127294">
    <property type="protein sequence ID" value="WIX80847.1"/>
    <property type="molecule type" value="Genomic_DNA"/>
</dbReference>
<dbReference type="RefSeq" id="WP_285971462.1">
    <property type="nucleotide sequence ID" value="NZ_CP127294.1"/>
</dbReference>
<proteinExistence type="predicted"/>